<keyword evidence="6" id="KW-0443">Lipid metabolism</keyword>
<feature type="transmembrane region" description="Helical" evidence="6">
    <location>
        <begin position="9"/>
        <end position="27"/>
    </location>
</feature>
<keyword evidence="4 6" id="KW-1133">Transmembrane helix</keyword>
<accession>A0A267M9S6</accession>
<dbReference type="GO" id="GO:0005886">
    <property type="term" value="C:plasma membrane"/>
    <property type="evidence" value="ECO:0007669"/>
    <property type="project" value="UniProtKB-SubCell"/>
</dbReference>
<comment type="catalytic activity">
    <reaction evidence="6">
        <text>L-lysyl-tRNA(Lys) + a 1,2-diacyl-sn-glycero-3-phospho-(1'-sn-glycerol) = a 1,2-diacyl-sn-glycero-3-phospho-1'-(3'-O-L-lysyl)-sn-glycerol + tRNA(Lys)</text>
        <dbReference type="Rhea" id="RHEA:10668"/>
        <dbReference type="Rhea" id="RHEA-COMP:9696"/>
        <dbReference type="Rhea" id="RHEA-COMP:9697"/>
        <dbReference type="ChEBI" id="CHEBI:64716"/>
        <dbReference type="ChEBI" id="CHEBI:75792"/>
        <dbReference type="ChEBI" id="CHEBI:78442"/>
        <dbReference type="ChEBI" id="CHEBI:78529"/>
        <dbReference type="EC" id="2.3.2.3"/>
    </reaction>
</comment>
<evidence type="ECO:0000256" key="1">
    <source>
        <dbReference type="ARBA" id="ARBA00004651"/>
    </source>
</evidence>
<comment type="similarity">
    <text evidence="6">Belongs to the LPG synthase family.</text>
</comment>
<protein>
    <recommendedName>
        <fullName evidence="6">Phosphatidylglycerol lysyltransferase</fullName>
        <ecNumber evidence="6">2.3.2.3</ecNumber>
    </recommendedName>
    <alternativeName>
        <fullName evidence="6">Lysylphosphatidylglycerol synthase</fullName>
    </alternativeName>
</protein>
<dbReference type="Pfam" id="PF03706">
    <property type="entry name" value="LPG_synthase_TM"/>
    <property type="match status" value="1"/>
</dbReference>
<dbReference type="EMBL" id="NIBG01000050">
    <property type="protein sequence ID" value="PAB55580.1"/>
    <property type="molecule type" value="Genomic_DNA"/>
</dbReference>
<dbReference type="NCBIfam" id="TIGR00374">
    <property type="entry name" value="flippase-like domain"/>
    <property type="match status" value="1"/>
</dbReference>
<evidence type="ECO:0000256" key="6">
    <source>
        <dbReference type="RuleBase" id="RU363042"/>
    </source>
</evidence>
<dbReference type="OrthoDB" id="9799911at2"/>
<evidence type="ECO:0000256" key="4">
    <source>
        <dbReference type="ARBA" id="ARBA00022989"/>
    </source>
</evidence>
<dbReference type="RefSeq" id="WP_095136318.1">
    <property type="nucleotide sequence ID" value="NZ_NIBG01000050.1"/>
</dbReference>
<feature type="transmembrane region" description="Helical" evidence="6">
    <location>
        <begin position="39"/>
        <end position="58"/>
    </location>
</feature>
<name>A0A267M9S6_9FIRM</name>
<keyword evidence="3 6" id="KW-0812">Transmembrane</keyword>
<feature type="transmembrane region" description="Helical" evidence="6">
    <location>
        <begin position="259"/>
        <end position="275"/>
    </location>
</feature>
<sequence>MDFNKIKKGFIISFIMGIILLFVLGVYSDYQKLVLVFKGFNYFYLPIILSLAPLNYFFRYIKWSYYLKSTDIHIERRDNILIFLSGLAMTITPGKVGEFLKSYLLKEKYHISYSKSSPLIIGERFTDGISVLILSLLGCFYFKDGLLLLSIILLLVILFLYFISNKKMVYYVLSKIHNINFFKKYEDSFINFYENISIILKGRILFNSILIGIVSWFFEGVVIYFTIKSLESTISIFASVFIVSFSFILGALSMIPGGLIAVEGSLIGFLVLIGINKDLAVATTIISRFSTLWLGVFIGIISLLVLKFKNRD</sequence>
<dbReference type="Proteomes" id="UP000216024">
    <property type="component" value="Unassembled WGS sequence"/>
</dbReference>
<evidence type="ECO:0000256" key="2">
    <source>
        <dbReference type="ARBA" id="ARBA00022475"/>
    </source>
</evidence>
<evidence type="ECO:0000313" key="7">
    <source>
        <dbReference type="EMBL" id="PAB55580.1"/>
    </source>
</evidence>
<dbReference type="InterPro" id="IPR022791">
    <property type="entry name" value="L-PG_synthase/AglD"/>
</dbReference>
<keyword evidence="5 6" id="KW-0472">Membrane</keyword>
<dbReference type="GO" id="GO:0050071">
    <property type="term" value="F:phosphatidylglycerol lysyltransferase activity"/>
    <property type="evidence" value="ECO:0007669"/>
    <property type="project" value="UniProtKB-EC"/>
</dbReference>
<evidence type="ECO:0000313" key="8">
    <source>
        <dbReference type="Proteomes" id="UP000216024"/>
    </source>
</evidence>
<feature type="transmembrane region" description="Helical" evidence="6">
    <location>
        <begin position="233"/>
        <end position="252"/>
    </location>
</feature>
<dbReference type="EC" id="2.3.2.3" evidence="6"/>
<evidence type="ECO:0000256" key="5">
    <source>
        <dbReference type="ARBA" id="ARBA00023136"/>
    </source>
</evidence>
<proteinExistence type="inferred from homology"/>
<reference evidence="7 8" key="1">
    <citation type="submission" date="2017-06" db="EMBL/GenBank/DDBJ databases">
        <title>Draft genome sequence of anaerobic fermentative bacterium Anaeromicrobium sediminis DY2726D isolated from West Pacific Ocean sediments.</title>
        <authorList>
            <person name="Zeng X."/>
        </authorList>
    </citation>
    <scope>NUCLEOTIDE SEQUENCE [LARGE SCALE GENOMIC DNA]</scope>
    <source>
        <strain evidence="7 8">DY2726D</strain>
    </source>
</reference>
<gene>
    <name evidence="6" type="primary">mprF</name>
    <name evidence="7" type="ORF">CCE28_21685</name>
</gene>
<comment type="caution">
    <text evidence="7">The sequence shown here is derived from an EMBL/GenBank/DDBJ whole genome shotgun (WGS) entry which is preliminary data.</text>
</comment>
<feature type="transmembrane region" description="Helical" evidence="6">
    <location>
        <begin position="281"/>
        <end position="306"/>
    </location>
</feature>
<feature type="transmembrane region" description="Helical" evidence="6">
    <location>
        <begin position="79"/>
        <end position="96"/>
    </location>
</feature>
<keyword evidence="8" id="KW-1185">Reference proteome</keyword>
<dbReference type="GO" id="GO:0046677">
    <property type="term" value="P:response to antibiotic"/>
    <property type="evidence" value="ECO:0007669"/>
    <property type="project" value="UniProtKB-KW"/>
</dbReference>
<dbReference type="AlphaFoldDB" id="A0A267M9S6"/>
<keyword evidence="2" id="KW-1003">Cell membrane</keyword>
<dbReference type="GO" id="GO:0006629">
    <property type="term" value="P:lipid metabolic process"/>
    <property type="evidence" value="ECO:0007669"/>
    <property type="project" value="UniProtKB-KW"/>
</dbReference>
<comment type="function">
    <text evidence="6">Catalyzes the transfer of a lysyl group from L-lysyl-tRNA(Lys) to membrane-bound phosphatidylglycerol (PG), which produces lysylphosphatidylglycerol (LPG), a major component of the bacterial membrane with a positive net charge. LPG synthesis contributes to bacterial virulence as it is involved in the resistance mechanism against cationic antimicrobial peptides (CAMP) produces by the host's immune system (defensins, cathelicidins) and by the competing microorganisms.</text>
</comment>
<dbReference type="PANTHER" id="PTHR39087">
    <property type="entry name" value="UPF0104 MEMBRANE PROTEIN MJ1595"/>
    <property type="match status" value="1"/>
</dbReference>
<feature type="transmembrane region" description="Helical" evidence="6">
    <location>
        <begin position="145"/>
        <end position="163"/>
    </location>
</feature>
<comment type="subcellular location">
    <subcellularLocation>
        <location evidence="1 6">Cell membrane</location>
        <topology evidence="1 6">Multi-pass membrane protein</topology>
    </subcellularLocation>
</comment>
<keyword evidence="6" id="KW-0046">Antibiotic resistance</keyword>
<dbReference type="PANTHER" id="PTHR39087:SF2">
    <property type="entry name" value="UPF0104 MEMBRANE PROTEIN MJ1595"/>
    <property type="match status" value="1"/>
</dbReference>
<feature type="transmembrane region" description="Helical" evidence="6">
    <location>
        <begin position="204"/>
        <end position="227"/>
    </location>
</feature>
<keyword evidence="6" id="KW-0808">Transferase</keyword>
<evidence type="ECO:0000256" key="3">
    <source>
        <dbReference type="ARBA" id="ARBA00022692"/>
    </source>
</evidence>
<organism evidence="7 8">
    <name type="scientific">Anaeromicrobium sediminis</name>
    <dbReference type="NCBI Taxonomy" id="1478221"/>
    <lineage>
        <taxon>Bacteria</taxon>
        <taxon>Bacillati</taxon>
        <taxon>Bacillota</taxon>
        <taxon>Clostridia</taxon>
        <taxon>Peptostreptococcales</taxon>
        <taxon>Thermotaleaceae</taxon>
        <taxon>Anaeromicrobium</taxon>
    </lineage>
</organism>